<organism evidence="1 2">
    <name type="scientific">Roseateles violae</name>
    <dbReference type="NCBI Taxonomy" id="3058042"/>
    <lineage>
        <taxon>Bacteria</taxon>
        <taxon>Pseudomonadati</taxon>
        <taxon>Pseudomonadota</taxon>
        <taxon>Betaproteobacteria</taxon>
        <taxon>Burkholderiales</taxon>
        <taxon>Sphaerotilaceae</taxon>
        <taxon>Roseateles</taxon>
    </lineage>
</organism>
<sequence>MFQNFTFDGGGRQINAQASYIRYEAETSGAINALVRIRADGQDLGEWLPGDSAELPAYVTMIEVTPVAGAVGSVRIGVGKVSVSRVSLSGQVGTTMVANKLPTSAAFANTAKTVTNASAQLLAASGTRAYLLIQNKDSTGSIWINFGAAATQANGIRIGPGGNYEPAVVPTGAIYAIGDLANNANVLTVEG</sequence>
<dbReference type="Proteomes" id="UP001228044">
    <property type="component" value="Unassembled WGS sequence"/>
</dbReference>
<comment type="caution">
    <text evidence="1">The sequence shown here is derived from an EMBL/GenBank/DDBJ whole genome shotgun (WGS) entry which is preliminary data.</text>
</comment>
<reference evidence="1 2" key="1">
    <citation type="submission" date="2023-06" db="EMBL/GenBank/DDBJ databases">
        <title>Pelomonas sp. PFR6 16S ribosomal RNA gene Genome sequencing and assembly.</title>
        <authorList>
            <person name="Woo H."/>
        </authorList>
    </citation>
    <scope>NUCLEOTIDE SEQUENCE [LARGE SCALE GENOMIC DNA]</scope>
    <source>
        <strain evidence="1 2">PFR6</strain>
    </source>
</reference>
<evidence type="ECO:0000313" key="1">
    <source>
        <dbReference type="EMBL" id="MDN3921507.1"/>
    </source>
</evidence>
<proteinExistence type="predicted"/>
<name>A0ABT8DT75_9BURK</name>
<accession>A0ABT8DT75</accession>
<keyword evidence="2" id="KW-1185">Reference proteome</keyword>
<protein>
    <submittedName>
        <fullName evidence="1">Uncharacterized protein</fullName>
    </submittedName>
</protein>
<evidence type="ECO:0000313" key="2">
    <source>
        <dbReference type="Proteomes" id="UP001228044"/>
    </source>
</evidence>
<dbReference type="EMBL" id="JAUHHC010000004">
    <property type="protein sequence ID" value="MDN3921507.1"/>
    <property type="molecule type" value="Genomic_DNA"/>
</dbReference>
<gene>
    <name evidence="1" type="ORF">QWJ38_14535</name>
</gene>
<dbReference type="RefSeq" id="WP_290359831.1">
    <property type="nucleotide sequence ID" value="NZ_JAUHHC010000004.1"/>
</dbReference>